<sequence>MTLPLPDWMPWWVQLVLLTAAILFGVALLMMPFAVFGVKGRLSMLESQLEDVHAELRMLAMRLPEPERPARPTPAVTVDPEPPSYERTRSPVRRSPTAPIRFVEDGPHAIPDGREAERRGWDQGDGFDPDPLRSTPFRRGGRVEAGRETDDRRPPVSARDPREDREETVERPVWPAAPQAARRPEEAPSDRHRDTAAPGGSLGKGGGRGQPVGRPAALWTPAPDHDEFAADEPRPVFTRRDQDALREQEQPFRAPAAPRLSPREEGGPTRFRTARSPRPEDEPPGRTEPVLRWPPARPRQDP</sequence>
<gene>
    <name evidence="3" type="ORF">NFI88_10465</name>
</gene>
<name>A0ABT1VY44_9PROT</name>
<evidence type="ECO:0000313" key="4">
    <source>
        <dbReference type="Proteomes" id="UP001524547"/>
    </source>
</evidence>
<feature type="region of interest" description="Disordered" evidence="1">
    <location>
        <begin position="64"/>
        <end position="302"/>
    </location>
</feature>
<reference evidence="3 4" key="1">
    <citation type="submission" date="2022-06" db="EMBL/GenBank/DDBJ databases">
        <title>Rhizosaccharibacter gen. nov. sp. nov. KSS12, endophytic bacteria isolated from sugarcane.</title>
        <authorList>
            <person name="Pitiwittayakul N."/>
        </authorList>
    </citation>
    <scope>NUCLEOTIDE SEQUENCE [LARGE SCALE GENOMIC DNA]</scope>
    <source>
        <strain evidence="3 4">KSS12</strain>
    </source>
</reference>
<evidence type="ECO:0008006" key="5">
    <source>
        <dbReference type="Google" id="ProtNLM"/>
    </source>
</evidence>
<evidence type="ECO:0000313" key="3">
    <source>
        <dbReference type="EMBL" id="MCQ8241262.1"/>
    </source>
</evidence>
<organism evidence="3 4">
    <name type="scientific">Rhizosaccharibacter radicis</name>
    <dbReference type="NCBI Taxonomy" id="2782605"/>
    <lineage>
        <taxon>Bacteria</taxon>
        <taxon>Pseudomonadati</taxon>
        <taxon>Pseudomonadota</taxon>
        <taxon>Alphaproteobacteria</taxon>
        <taxon>Acetobacterales</taxon>
        <taxon>Acetobacteraceae</taxon>
        <taxon>Rhizosaccharibacter</taxon>
    </lineage>
</organism>
<dbReference type="Proteomes" id="UP001524547">
    <property type="component" value="Unassembled WGS sequence"/>
</dbReference>
<evidence type="ECO:0000256" key="1">
    <source>
        <dbReference type="SAM" id="MobiDB-lite"/>
    </source>
</evidence>
<accession>A0ABT1VY44</accession>
<keyword evidence="4" id="KW-1185">Reference proteome</keyword>
<keyword evidence="2" id="KW-1133">Transmembrane helix</keyword>
<dbReference type="EMBL" id="JAMZEJ010000006">
    <property type="protein sequence ID" value="MCQ8241262.1"/>
    <property type="molecule type" value="Genomic_DNA"/>
</dbReference>
<feature type="compositionally biased region" description="Gly residues" evidence="1">
    <location>
        <begin position="200"/>
        <end position="210"/>
    </location>
</feature>
<keyword evidence="2" id="KW-0472">Membrane</keyword>
<protein>
    <recommendedName>
        <fullName evidence="5">DUF2339 domain-containing protein</fullName>
    </recommendedName>
</protein>
<feature type="compositionally biased region" description="Basic and acidic residues" evidence="1">
    <location>
        <begin position="223"/>
        <end position="250"/>
    </location>
</feature>
<comment type="caution">
    <text evidence="3">The sequence shown here is derived from an EMBL/GenBank/DDBJ whole genome shotgun (WGS) entry which is preliminary data.</text>
</comment>
<feature type="compositionally biased region" description="Basic and acidic residues" evidence="1">
    <location>
        <begin position="182"/>
        <end position="195"/>
    </location>
</feature>
<proteinExistence type="predicted"/>
<feature type="compositionally biased region" description="Basic and acidic residues" evidence="1">
    <location>
        <begin position="141"/>
        <end position="170"/>
    </location>
</feature>
<feature type="compositionally biased region" description="Basic and acidic residues" evidence="1">
    <location>
        <begin position="102"/>
        <end position="122"/>
    </location>
</feature>
<keyword evidence="2" id="KW-0812">Transmembrane</keyword>
<dbReference type="RefSeq" id="WP_422920011.1">
    <property type="nucleotide sequence ID" value="NZ_JAMZEJ010000006.1"/>
</dbReference>
<evidence type="ECO:0000256" key="2">
    <source>
        <dbReference type="SAM" id="Phobius"/>
    </source>
</evidence>
<feature type="transmembrane region" description="Helical" evidence="2">
    <location>
        <begin position="12"/>
        <end position="38"/>
    </location>
</feature>